<keyword evidence="7 9" id="KW-0175">Coiled coil</keyword>
<dbReference type="InterPro" id="IPR021622">
    <property type="entry name" value="Afadin/alpha-actinin-bd"/>
</dbReference>
<evidence type="ECO:0000256" key="7">
    <source>
        <dbReference type="ARBA" id="ARBA00023054"/>
    </source>
</evidence>
<protein>
    <recommendedName>
        <fullName evidence="13">Afadin- and alpha-actinin-binding protein</fullName>
    </recommendedName>
</protein>
<feature type="compositionally biased region" description="Basic residues" evidence="10">
    <location>
        <begin position="546"/>
        <end position="555"/>
    </location>
</feature>
<comment type="subcellular location">
    <subcellularLocation>
        <location evidence="1">Cell junction</location>
        <location evidence="1">Adherens junction</location>
    </subcellularLocation>
    <subcellularLocation>
        <location evidence="2">Cytoplasm</location>
        <location evidence="2">Cytoskeleton</location>
        <location evidence="2">Microtubule organizing center</location>
        <location evidence="2">Centrosome</location>
        <location evidence="2">Centriolar satellite</location>
    </subcellularLocation>
</comment>
<feature type="coiled-coil region" evidence="9">
    <location>
        <begin position="293"/>
        <end position="320"/>
    </location>
</feature>
<evidence type="ECO:0000256" key="6">
    <source>
        <dbReference type="ARBA" id="ARBA00022949"/>
    </source>
</evidence>
<dbReference type="GO" id="GO:0036064">
    <property type="term" value="C:ciliary basal body"/>
    <property type="evidence" value="ECO:0007669"/>
    <property type="project" value="TreeGrafter"/>
</dbReference>
<proteinExistence type="inferred from homology"/>
<reference evidence="11" key="1">
    <citation type="journal article" date="2022" name="bioRxiv">
        <title>Sequencing and chromosome-scale assembly of the giantPleurodeles waltlgenome.</title>
        <authorList>
            <person name="Brown T."/>
            <person name="Elewa A."/>
            <person name="Iarovenko S."/>
            <person name="Subramanian E."/>
            <person name="Araus A.J."/>
            <person name="Petzold A."/>
            <person name="Susuki M."/>
            <person name="Suzuki K.-i.T."/>
            <person name="Hayashi T."/>
            <person name="Toyoda A."/>
            <person name="Oliveira C."/>
            <person name="Osipova E."/>
            <person name="Leigh N.D."/>
            <person name="Simon A."/>
            <person name="Yun M.H."/>
        </authorList>
    </citation>
    <scope>NUCLEOTIDE SEQUENCE</scope>
    <source>
        <strain evidence="11">20211129_DDA</strain>
        <tissue evidence="11">Liver</tissue>
    </source>
</reference>
<dbReference type="Proteomes" id="UP001066276">
    <property type="component" value="Chromosome 4_1"/>
</dbReference>
<dbReference type="GO" id="GO:0007155">
    <property type="term" value="P:cell adhesion"/>
    <property type="evidence" value="ECO:0007669"/>
    <property type="project" value="UniProtKB-KW"/>
</dbReference>
<keyword evidence="12" id="KW-1185">Reference proteome</keyword>
<evidence type="ECO:0000256" key="9">
    <source>
        <dbReference type="SAM" id="Coils"/>
    </source>
</evidence>
<feature type="coiled-coil region" evidence="9">
    <location>
        <begin position="164"/>
        <end position="251"/>
    </location>
</feature>
<keyword evidence="6" id="KW-0965">Cell junction</keyword>
<feature type="region of interest" description="Disordered" evidence="10">
    <location>
        <begin position="525"/>
        <end position="567"/>
    </location>
</feature>
<dbReference type="GO" id="GO:0035735">
    <property type="term" value="P:intraciliary transport involved in cilium assembly"/>
    <property type="evidence" value="ECO:0007669"/>
    <property type="project" value="TreeGrafter"/>
</dbReference>
<name>A0AAV7T498_PLEWA</name>
<dbReference type="PANTHER" id="PTHR46507:SF1">
    <property type="entry name" value="AFADIN- AND ALPHA-ACTININ-BINDING PROTEIN"/>
    <property type="match status" value="1"/>
</dbReference>
<dbReference type="EMBL" id="JANPWB010000007">
    <property type="protein sequence ID" value="KAJ1171303.1"/>
    <property type="molecule type" value="Genomic_DNA"/>
</dbReference>
<evidence type="ECO:0000256" key="8">
    <source>
        <dbReference type="ARBA" id="ARBA00023212"/>
    </source>
</evidence>
<evidence type="ECO:0000256" key="5">
    <source>
        <dbReference type="ARBA" id="ARBA00022889"/>
    </source>
</evidence>
<keyword evidence="8" id="KW-0206">Cytoskeleton</keyword>
<comment type="similarity">
    <text evidence="3">Belongs to the ADIP family.</text>
</comment>
<comment type="caution">
    <text evidence="11">The sequence shown here is derived from an EMBL/GenBank/DDBJ whole genome shotgun (WGS) entry which is preliminary data.</text>
</comment>
<evidence type="ECO:0000313" key="11">
    <source>
        <dbReference type="EMBL" id="KAJ1171303.1"/>
    </source>
</evidence>
<keyword evidence="4" id="KW-0963">Cytoplasm</keyword>
<dbReference type="GO" id="GO:0034451">
    <property type="term" value="C:centriolar satellite"/>
    <property type="evidence" value="ECO:0007669"/>
    <property type="project" value="UniProtKB-SubCell"/>
</dbReference>
<evidence type="ECO:0000256" key="2">
    <source>
        <dbReference type="ARBA" id="ARBA00004607"/>
    </source>
</evidence>
<evidence type="ECO:0000256" key="1">
    <source>
        <dbReference type="ARBA" id="ARBA00004536"/>
    </source>
</evidence>
<dbReference type="AlphaFoldDB" id="A0AAV7T498"/>
<evidence type="ECO:0000313" key="12">
    <source>
        <dbReference type="Proteomes" id="UP001066276"/>
    </source>
</evidence>
<dbReference type="GO" id="GO:0005912">
    <property type="term" value="C:adherens junction"/>
    <property type="evidence" value="ECO:0007669"/>
    <property type="project" value="UniProtKB-SubCell"/>
</dbReference>
<organism evidence="11 12">
    <name type="scientific">Pleurodeles waltl</name>
    <name type="common">Iberian ribbed newt</name>
    <dbReference type="NCBI Taxonomy" id="8319"/>
    <lineage>
        <taxon>Eukaryota</taxon>
        <taxon>Metazoa</taxon>
        <taxon>Chordata</taxon>
        <taxon>Craniata</taxon>
        <taxon>Vertebrata</taxon>
        <taxon>Euteleostomi</taxon>
        <taxon>Amphibia</taxon>
        <taxon>Batrachia</taxon>
        <taxon>Caudata</taxon>
        <taxon>Salamandroidea</taxon>
        <taxon>Salamandridae</taxon>
        <taxon>Pleurodelinae</taxon>
        <taxon>Pleurodeles</taxon>
    </lineage>
</organism>
<evidence type="ECO:0000256" key="3">
    <source>
        <dbReference type="ARBA" id="ARBA00009291"/>
    </source>
</evidence>
<feature type="compositionally biased region" description="Polar residues" evidence="10">
    <location>
        <begin position="530"/>
        <end position="539"/>
    </location>
</feature>
<dbReference type="InterPro" id="IPR052300">
    <property type="entry name" value="Adhesion_Centrosome_assoc"/>
</dbReference>
<sequence>MFRYLCRSRQVRDCVSVDLPMILAPESIIQYSSLFVFDMGDWKTITVPELSPDSKIQSSGTSALMMSPSNLLHTSPTFCKTSCSNPVAFCTEENVDQCISYLDQELTILGFSSLYEEIKRQGIKRQLNIVSAVNCLNDLLLLHRKNLRIHEEAEIQHVKLLSDMDHLQNSNFKHKDQLETLRKELVSIQEKDRQLQCKNKHLQQLLKNEKEEVQKLQNIIVSRATQYSHNMKRKEREYNKLKERLHQLVMDKKEKKMAIDVLNYVGRADGKRSAWRTSKTDAKNEEEMYKVMLTNYELRQKQLMIENAELRKVLQQMKKEMIFILTPQKQKPREKTEDSCNAVLSDTEDDAGDCSKENLSELSCETVREQLTNSIRQQWRILKNHVEKLDNQVVSLVQDGALNERDVVRREVHEEEVEKLKSEIHQCTEIIKTQQQLLQQQLATPNDDDTTALLKDCYLLEDKERLKEEWRLFREQRKNFERERRSFTEAAIRLGQEKQNFEEDRAAWLKQQFLNMTALIEFKKPDQEKSTSAFSGSPDQNDHKFQTKSHQKKSHPGSAGVLSRSSRKLLPSTPTIELCKTLHLVQGDSTSRIVPVKRVVSDGKPNWNGREFTNMN</sequence>
<evidence type="ECO:0000256" key="10">
    <source>
        <dbReference type="SAM" id="MobiDB-lite"/>
    </source>
</evidence>
<keyword evidence="5" id="KW-0130">Cell adhesion</keyword>
<feature type="coiled-coil region" evidence="9">
    <location>
        <begin position="403"/>
        <end position="430"/>
    </location>
</feature>
<accession>A0AAV7T498</accession>
<evidence type="ECO:0000256" key="4">
    <source>
        <dbReference type="ARBA" id="ARBA00022490"/>
    </source>
</evidence>
<dbReference type="Pfam" id="PF11559">
    <property type="entry name" value="ADIP"/>
    <property type="match status" value="1"/>
</dbReference>
<evidence type="ECO:0008006" key="13">
    <source>
        <dbReference type="Google" id="ProtNLM"/>
    </source>
</evidence>
<dbReference type="PANTHER" id="PTHR46507">
    <property type="entry name" value="AFADIN- AND ALPHA-ACTININ-BINDING PROTEIN"/>
    <property type="match status" value="1"/>
</dbReference>
<gene>
    <name evidence="11" type="ORF">NDU88_003166</name>
</gene>